<sequence>MSDTSIPGLLTDDVRLTVPLDHFDDSDPRTIEIYARLVSTRCNQDKPWLVFLQGGPGCESPRPALVDPGFPGWLRRALDDYRLVLLDQRGTGLSSPVSEPVGSAADQAEYLTHLRADEIVEDCEDLRRHLGVEQWAALGQSFGGFTMLRYLSVHSSSLLAGYFTGGLSAVGCSADEVYTTCYHTMQAKSEQYYRRFPGDRGRMRAVLDLAASGELRAPNGDPVSPSRVRSLGHLLGGSGGAEKLHYLLEYEPTSRCFRYDLADLLPFGGRNVLYTVIHESSYADGVTTNWAAARCLPQAFHDDPTLLTGEHVMPEWFDEDSSLQPWKDVAQIIAEHPWPTLYDADALAASQVPCAAAIYHDDAYVPREYSLQTAALLPGMHPWVTSQYEHNGSNASGGGVLDRLIKLVHGDIVR</sequence>
<keyword evidence="4" id="KW-0645">Protease</keyword>
<evidence type="ECO:0000313" key="5">
    <source>
        <dbReference type="Proteomes" id="UP000215332"/>
    </source>
</evidence>
<comment type="similarity">
    <text evidence="1">Belongs to the peptidase S33 family.</text>
</comment>
<gene>
    <name evidence="4" type="primary">pip_1</name>
    <name evidence="4" type="ORF">SAMEA4412665_00289</name>
</gene>
<dbReference type="InterPro" id="IPR000073">
    <property type="entry name" value="AB_hydrolase_1"/>
</dbReference>
<dbReference type="KEGG" id="cgrn:4412665_00289"/>
<dbReference type="GO" id="GO:0006508">
    <property type="term" value="P:proteolysis"/>
    <property type="evidence" value="ECO:0007669"/>
    <property type="project" value="InterPro"/>
</dbReference>
<evidence type="ECO:0000313" key="4">
    <source>
        <dbReference type="EMBL" id="SNV29511.1"/>
    </source>
</evidence>
<dbReference type="PRINTS" id="PR00793">
    <property type="entry name" value="PROAMNOPTASE"/>
</dbReference>
<dbReference type="eggNOG" id="COG0596">
    <property type="taxonomic scope" value="Bacteria"/>
</dbReference>
<protein>
    <submittedName>
        <fullName evidence="4">Proline iminopeptidase</fullName>
        <ecNumber evidence="4">3.4.11.5</ecNumber>
    </submittedName>
</protein>
<dbReference type="EC" id="3.4.11.5" evidence="4"/>
<dbReference type="EMBL" id="LT906441">
    <property type="protein sequence ID" value="SNV29511.1"/>
    <property type="molecule type" value="Genomic_DNA"/>
</dbReference>
<evidence type="ECO:0000259" key="3">
    <source>
        <dbReference type="Pfam" id="PF00561"/>
    </source>
</evidence>
<dbReference type="AlphaFoldDB" id="A0A239W4T7"/>
<dbReference type="Proteomes" id="UP000215332">
    <property type="component" value="Chromosome 1"/>
</dbReference>
<dbReference type="PANTHER" id="PTHR43248">
    <property type="entry name" value="2-SUCCINYL-6-HYDROXY-2,4-CYCLOHEXADIENE-1-CARBOXYLATE SYNTHASE"/>
    <property type="match status" value="1"/>
</dbReference>
<dbReference type="SUPFAM" id="SSF53474">
    <property type="entry name" value="alpha/beta-Hydrolases"/>
    <property type="match status" value="1"/>
</dbReference>
<dbReference type="Pfam" id="PF00561">
    <property type="entry name" value="Abhydrolase_1"/>
    <property type="match status" value="1"/>
</dbReference>
<dbReference type="PANTHER" id="PTHR43248:SF2">
    <property type="entry name" value="PROLYL AMINOPEPTIDASE"/>
    <property type="match status" value="1"/>
</dbReference>
<dbReference type="Gene3D" id="3.40.50.1820">
    <property type="entry name" value="alpha/beta hydrolase"/>
    <property type="match status" value="1"/>
</dbReference>
<dbReference type="RefSeq" id="WP_065860981.1">
    <property type="nucleotide sequence ID" value="NZ_LT906441.1"/>
</dbReference>
<evidence type="ECO:0000256" key="2">
    <source>
        <dbReference type="ARBA" id="ARBA00022801"/>
    </source>
</evidence>
<dbReference type="InterPro" id="IPR051601">
    <property type="entry name" value="Serine_prot/Carboxylest_S33"/>
</dbReference>
<name>A0A239W4T7_9ACTN</name>
<keyword evidence="2 4" id="KW-0378">Hydrolase</keyword>
<dbReference type="InterPro" id="IPR029058">
    <property type="entry name" value="AB_hydrolase_fold"/>
</dbReference>
<dbReference type="GO" id="GO:0004177">
    <property type="term" value="F:aminopeptidase activity"/>
    <property type="evidence" value="ECO:0007669"/>
    <property type="project" value="UniProtKB-KW"/>
</dbReference>
<keyword evidence="4" id="KW-0031">Aminopeptidase</keyword>
<evidence type="ECO:0000256" key="1">
    <source>
        <dbReference type="ARBA" id="ARBA00010088"/>
    </source>
</evidence>
<feature type="domain" description="AB hydrolase-1" evidence="3">
    <location>
        <begin position="47"/>
        <end position="197"/>
    </location>
</feature>
<organism evidence="4 5">
    <name type="scientific">Cutibacterium granulosum</name>
    <dbReference type="NCBI Taxonomy" id="33011"/>
    <lineage>
        <taxon>Bacteria</taxon>
        <taxon>Bacillati</taxon>
        <taxon>Actinomycetota</taxon>
        <taxon>Actinomycetes</taxon>
        <taxon>Propionibacteriales</taxon>
        <taxon>Propionibacteriaceae</taxon>
        <taxon>Cutibacterium</taxon>
    </lineage>
</organism>
<accession>A0A239W4T7</accession>
<dbReference type="InterPro" id="IPR002410">
    <property type="entry name" value="Peptidase_S33"/>
</dbReference>
<reference evidence="4 5" key="1">
    <citation type="submission" date="2017-06" db="EMBL/GenBank/DDBJ databases">
        <authorList>
            <consortium name="Pathogen Informatics"/>
        </authorList>
    </citation>
    <scope>NUCLEOTIDE SEQUENCE [LARGE SCALE GENOMIC DNA]</scope>
    <source>
        <strain evidence="4 5">NCTC11865</strain>
    </source>
</reference>
<proteinExistence type="inferred from homology"/>